<dbReference type="Gene3D" id="1.20.1280.50">
    <property type="match status" value="1"/>
</dbReference>
<sequence length="172" mass="18771">MQPLDQSPDHGRRCWLSRRRRRESRTSLVNGDGDGGTSLTDDVLAAIFSRLPDAGDVVRCAATCRRWAGVVAKEAGFLSRSLRPPLPGRALGAFFHQAHGDVGRKRKRRCPIAESSTPTCFVPTASGARLLGFNDLFDLSRSRPVAPRNGRVVLELLHSSVDDGDGLELVRV</sequence>
<dbReference type="HOGENOM" id="CLU_1557491_0_0_1"/>
<protein>
    <recommendedName>
        <fullName evidence="1">F-box domain-containing protein</fullName>
    </recommendedName>
</protein>
<name>A0A0D9V5R4_9ORYZ</name>
<dbReference type="AlphaFoldDB" id="A0A0D9V5R4"/>
<accession>A0A0D9V5R4</accession>
<dbReference type="InterPro" id="IPR036047">
    <property type="entry name" value="F-box-like_dom_sf"/>
</dbReference>
<organism evidence="2 3">
    <name type="scientific">Leersia perrieri</name>
    <dbReference type="NCBI Taxonomy" id="77586"/>
    <lineage>
        <taxon>Eukaryota</taxon>
        <taxon>Viridiplantae</taxon>
        <taxon>Streptophyta</taxon>
        <taxon>Embryophyta</taxon>
        <taxon>Tracheophyta</taxon>
        <taxon>Spermatophyta</taxon>
        <taxon>Magnoliopsida</taxon>
        <taxon>Liliopsida</taxon>
        <taxon>Poales</taxon>
        <taxon>Poaceae</taxon>
        <taxon>BOP clade</taxon>
        <taxon>Oryzoideae</taxon>
        <taxon>Oryzeae</taxon>
        <taxon>Oryzinae</taxon>
        <taxon>Leersia</taxon>
    </lineage>
</organism>
<feature type="domain" description="F-box" evidence="1">
    <location>
        <begin position="41"/>
        <end position="73"/>
    </location>
</feature>
<dbReference type="SUPFAM" id="SSF81383">
    <property type="entry name" value="F-box domain"/>
    <property type="match status" value="1"/>
</dbReference>
<keyword evidence="3" id="KW-1185">Reference proteome</keyword>
<dbReference type="Pfam" id="PF12937">
    <property type="entry name" value="F-box-like"/>
    <property type="match status" value="1"/>
</dbReference>
<reference evidence="3" key="2">
    <citation type="submission" date="2013-12" db="EMBL/GenBank/DDBJ databases">
        <authorList>
            <person name="Yu Y."/>
            <person name="Lee S."/>
            <person name="de Baynast K."/>
            <person name="Wissotski M."/>
            <person name="Liu L."/>
            <person name="Talag J."/>
            <person name="Goicoechea J."/>
            <person name="Angelova A."/>
            <person name="Jetty R."/>
            <person name="Kudrna D."/>
            <person name="Golser W."/>
            <person name="Rivera L."/>
            <person name="Zhang J."/>
            <person name="Wing R."/>
        </authorList>
    </citation>
    <scope>NUCLEOTIDE SEQUENCE</scope>
</reference>
<dbReference type="PANTHER" id="PTHR36140">
    <property type="entry name" value="F-BOX DOMAIN-CONTAINING PROTEIN-RELATED"/>
    <property type="match status" value="1"/>
</dbReference>
<dbReference type="Proteomes" id="UP000032180">
    <property type="component" value="Chromosome 1"/>
</dbReference>
<reference evidence="2" key="3">
    <citation type="submission" date="2015-04" db="UniProtKB">
        <authorList>
            <consortium name="EnsemblPlants"/>
        </authorList>
    </citation>
    <scope>IDENTIFICATION</scope>
</reference>
<reference evidence="2 3" key="1">
    <citation type="submission" date="2012-08" db="EMBL/GenBank/DDBJ databases">
        <title>Oryza genome evolution.</title>
        <authorList>
            <person name="Wing R.A."/>
        </authorList>
    </citation>
    <scope>NUCLEOTIDE SEQUENCE</scope>
</reference>
<evidence type="ECO:0000313" key="3">
    <source>
        <dbReference type="Proteomes" id="UP000032180"/>
    </source>
</evidence>
<proteinExistence type="predicted"/>
<evidence type="ECO:0000313" key="2">
    <source>
        <dbReference type="EnsemblPlants" id="LPERR01G26770.1"/>
    </source>
</evidence>
<dbReference type="EnsemblPlants" id="LPERR01G26770.1">
    <property type="protein sequence ID" value="LPERR01G26770.1"/>
    <property type="gene ID" value="LPERR01G26770"/>
</dbReference>
<dbReference type="PANTHER" id="PTHR36140:SF9">
    <property type="entry name" value="F-BOX DOMAIN CONTAINING PROTEIN"/>
    <property type="match status" value="1"/>
</dbReference>
<evidence type="ECO:0000259" key="1">
    <source>
        <dbReference type="Pfam" id="PF12937"/>
    </source>
</evidence>
<dbReference type="Gramene" id="LPERR01G26770.1">
    <property type="protein sequence ID" value="LPERR01G26770.1"/>
    <property type="gene ID" value="LPERR01G26770"/>
</dbReference>
<dbReference type="InterPro" id="IPR001810">
    <property type="entry name" value="F-box_dom"/>
</dbReference>